<reference evidence="1" key="2">
    <citation type="submission" date="2023-02" db="EMBL/GenBank/DDBJ databases">
        <authorList>
            <person name="Swenson N.G."/>
            <person name="Wegrzyn J.L."/>
            <person name="Mcevoy S.L."/>
        </authorList>
    </citation>
    <scope>NUCLEOTIDE SEQUENCE</scope>
    <source>
        <strain evidence="1">91603</strain>
        <tissue evidence="1">Leaf</tissue>
    </source>
</reference>
<reference evidence="1" key="1">
    <citation type="journal article" date="2022" name="Plant J.">
        <title>Strategies of tolerance reflected in two North American maple genomes.</title>
        <authorList>
            <person name="McEvoy S.L."/>
            <person name="Sezen U.U."/>
            <person name="Trouern-Trend A."/>
            <person name="McMahon S.M."/>
            <person name="Schaberg P.G."/>
            <person name="Yang J."/>
            <person name="Wegrzyn J.L."/>
            <person name="Swenson N.G."/>
        </authorList>
    </citation>
    <scope>NUCLEOTIDE SEQUENCE</scope>
    <source>
        <strain evidence="1">91603</strain>
    </source>
</reference>
<dbReference type="InterPro" id="IPR011990">
    <property type="entry name" value="TPR-like_helical_dom_sf"/>
</dbReference>
<dbReference type="GO" id="GO:0000127">
    <property type="term" value="C:transcription factor TFIIIC complex"/>
    <property type="evidence" value="ECO:0007669"/>
    <property type="project" value="TreeGrafter"/>
</dbReference>
<comment type="caution">
    <text evidence="1">The sequence shown here is derived from an EMBL/GenBank/DDBJ whole genome shotgun (WGS) entry which is preliminary data.</text>
</comment>
<protein>
    <recommendedName>
        <fullName evidence="3">Tetratricopeptide repeat protein</fullName>
    </recommendedName>
</protein>
<proteinExistence type="predicted"/>
<dbReference type="PANTHER" id="PTHR23082:SF0">
    <property type="entry name" value="GENERAL TRANSCRIPTION FACTOR 3C POLYPEPTIDE 3"/>
    <property type="match status" value="1"/>
</dbReference>
<keyword evidence="2" id="KW-1185">Reference proteome</keyword>
<dbReference type="GO" id="GO:0006383">
    <property type="term" value="P:transcription by RNA polymerase III"/>
    <property type="evidence" value="ECO:0007669"/>
    <property type="project" value="InterPro"/>
</dbReference>
<dbReference type="SUPFAM" id="SSF48452">
    <property type="entry name" value="TPR-like"/>
    <property type="match status" value="1"/>
</dbReference>
<organism evidence="1 2">
    <name type="scientific">Acer negundo</name>
    <name type="common">Box elder</name>
    <dbReference type="NCBI Taxonomy" id="4023"/>
    <lineage>
        <taxon>Eukaryota</taxon>
        <taxon>Viridiplantae</taxon>
        <taxon>Streptophyta</taxon>
        <taxon>Embryophyta</taxon>
        <taxon>Tracheophyta</taxon>
        <taxon>Spermatophyta</taxon>
        <taxon>Magnoliopsida</taxon>
        <taxon>eudicotyledons</taxon>
        <taxon>Gunneridae</taxon>
        <taxon>Pentapetalae</taxon>
        <taxon>rosids</taxon>
        <taxon>malvids</taxon>
        <taxon>Sapindales</taxon>
        <taxon>Sapindaceae</taxon>
        <taxon>Hippocastanoideae</taxon>
        <taxon>Acereae</taxon>
        <taxon>Acer</taxon>
    </lineage>
</organism>
<dbReference type="Gene3D" id="3.50.30.30">
    <property type="match status" value="1"/>
</dbReference>
<gene>
    <name evidence="1" type="ORF">LWI28_003257</name>
</gene>
<dbReference type="PANTHER" id="PTHR23082">
    <property type="entry name" value="TRANSCRIPTION INITIATION FACTOR IIIC TFIIIC , POLYPEPTIDE 3-RELATED"/>
    <property type="match status" value="1"/>
</dbReference>
<name>A0AAD5ICN7_ACENE</name>
<dbReference type="EMBL" id="JAJSOW010000106">
    <property type="protein sequence ID" value="KAI9159918.1"/>
    <property type="molecule type" value="Genomic_DNA"/>
</dbReference>
<dbReference type="AlphaFoldDB" id="A0AAD5ICN7"/>
<accession>A0AAD5ICN7</accession>
<evidence type="ECO:0008006" key="3">
    <source>
        <dbReference type="Google" id="ProtNLM"/>
    </source>
</evidence>
<dbReference type="CDD" id="cd02120">
    <property type="entry name" value="PA_subtilisin_like"/>
    <property type="match status" value="1"/>
</dbReference>
<evidence type="ECO:0000313" key="1">
    <source>
        <dbReference type="EMBL" id="KAI9159918.1"/>
    </source>
</evidence>
<dbReference type="Proteomes" id="UP001064489">
    <property type="component" value="Chromosome 2"/>
</dbReference>
<sequence>MCKASALDQNEVAGKVVLCDNSTKIDVSDQMEEVERAGAYAGIFLVDISDLEPDDFIIPSLILDTASGTLSERRGRPKGLKNKIRPEIRRMLGKVTLHYAHARFKEAKSVLTEVLMLNPCLPNTYHTLGLVYDTIGNAEKAAGFLRAGCGK</sequence>
<dbReference type="Gene3D" id="1.25.40.10">
    <property type="entry name" value="Tetratricopeptide repeat domain"/>
    <property type="match status" value="1"/>
</dbReference>
<evidence type="ECO:0000313" key="2">
    <source>
        <dbReference type="Proteomes" id="UP001064489"/>
    </source>
</evidence>
<dbReference type="InterPro" id="IPR039340">
    <property type="entry name" value="Tfc4/TFIIIC-102/Sfc4"/>
</dbReference>